<feature type="region of interest" description="Disordered" evidence="3">
    <location>
        <begin position="286"/>
        <end position="316"/>
    </location>
</feature>
<dbReference type="CDD" id="cd00780">
    <property type="entry name" value="NTF2"/>
    <property type="match status" value="1"/>
</dbReference>
<evidence type="ECO:0000256" key="1">
    <source>
        <dbReference type="ARBA" id="ARBA00022884"/>
    </source>
</evidence>
<dbReference type="SMART" id="SM00360">
    <property type="entry name" value="RRM"/>
    <property type="match status" value="1"/>
</dbReference>
<evidence type="ECO:0000259" key="5">
    <source>
        <dbReference type="PROSITE" id="PS50177"/>
    </source>
</evidence>
<feature type="domain" description="RRM" evidence="4">
    <location>
        <begin position="318"/>
        <end position="395"/>
    </location>
</feature>
<dbReference type="Pfam" id="PF02136">
    <property type="entry name" value="NTF2"/>
    <property type="match status" value="1"/>
</dbReference>
<dbReference type="AlphaFoldDB" id="A0AAV0DEC8"/>
<evidence type="ECO:0000259" key="4">
    <source>
        <dbReference type="PROSITE" id="PS50102"/>
    </source>
</evidence>
<dbReference type="PROSITE" id="PS50102">
    <property type="entry name" value="RRM"/>
    <property type="match status" value="1"/>
</dbReference>
<proteinExistence type="predicted"/>
<feature type="compositionally biased region" description="Low complexity" evidence="3">
    <location>
        <begin position="517"/>
        <end position="528"/>
    </location>
</feature>
<dbReference type="SUPFAM" id="SSF54928">
    <property type="entry name" value="RNA-binding domain, RBD"/>
    <property type="match status" value="1"/>
</dbReference>
<dbReference type="PANTHER" id="PTHR10693">
    <property type="entry name" value="RAS GTPASE-ACTIVATING PROTEIN-BINDING PROTEIN"/>
    <property type="match status" value="1"/>
</dbReference>
<evidence type="ECO:0000313" key="8">
    <source>
        <dbReference type="Proteomes" id="UP001152523"/>
    </source>
</evidence>
<sequence length="569" mass="62738">MAKITSDTVGCVFAELYYTHLHIKPEGSCGFYTKSSLATWDSQKCITTLEGIHEMIMSSDFKDCFFEIEDIRTQDCLQGTILVVVTGVSIGKEKLRRKFSQTFILAKNETSFYVLNDILHFVSEGDDKVSESQPVPNIEPATKEVDNVNDVTDVAMAPESTMEVVELEMQPTPEPVLLEVVPHVQVEEKVVSEVSSDVKEAVPKVMETVSEKVVKVDELKVDAAASEDKSTMSDEVKDAAPKSSYSEMVSKNKMGSTPTPVTQYVRVSALDGLTEEEKTKITGLRNGSIKPMAPASVKKPETPPSNNSPPMDKNTGPKGIYVGGLPPDTTKADLAGVVKVFGRVKKYDSVQVIRSDGDYCFGFVHFQSADSAKKAVETKVIKVKGKDAYISYKRTGRRASYGNDNRGRSPFGIGGSHSTTPSSRAPSCNSQLSGSHNSETRHVNQQKNGETRQVNQHNNGEALHVKQHNNGEALHVNQHSNGESAHIDQHSNGEIIGADGDEEGWIVAKRRQRGRNDNNVNERNNGQRLQNGKTYSRHAIESDRRMRNGEREEQRRRNGGVHDQKRSSS</sequence>
<name>A0AAV0DEC8_9ASTE</name>
<accession>A0AAV0DEC8</accession>
<feature type="compositionally biased region" description="Basic and acidic residues" evidence="3">
    <location>
        <begin position="225"/>
        <end position="240"/>
    </location>
</feature>
<dbReference type="CDD" id="cd00590">
    <property type="entry name" value="RRM_SF"/>
    <property type="match status" value="1"/>
</dbReference>
<dbReference type="Proteomes" id="UP001152523">
    <property type="component" value="Unassembled WGS sequence"/>
</dbReference>
<dbReference type="EMBL" id="CAMAPF010000933">
    <property type="protein sequence ID" value="CAH9123984.1"/>
    <property type="molecule type" value="Genomic_DNA"/>
</dbReference>
<dbReference type="GO" id="GO:0005829">
    <property type="term" value="C:cytosol"/>
    <property type="evidence" value="ECO:0007669"/>
    <property type="project" value="TreeGrafter"/>
</dbReference>
<evidence type="ECO:0000256" key="2">
    <source>
        <dbReference type="PROSITE-ProRule" id="PRU00176"/>
    </source>
</evidence>
<evidence type="ECO:0000313" key="7">
    <source>
        <dbReference type="EMBL" id="CAH9123984.1"/>
    </source>
</evidence>
<dbReference type="PANTHER" id="PTHR10693:SF52">
    <property type="entry name" value="RAS GTPASE-ACTIVATING BINDING-LIKE PROTEIN"/>
    <property type="match status" value="1"/>
</dbReference>
<reference evidence="6" key="1">
    <citation type="submission" date="2022-07" db="EMBL/GenBank/DDBJ databases">
        <authorList>
            <person name="Macas J."/>
            <person name="Novak P."/>
            <person name="Neumann P."/>
        </authorList>
    </citation>
    <scope>NUCLEOTIDE SEQUENCE</scope>
</reference>
<dbReference type="Gene3D" id="3.30.70.330">
    <property type="match status" value="1"/>
</dbReference>
<evidence type="ECO:0000256" key="3">
    <source>
        <dbReference type="SAM" id="MobiDB-lite"/>
    </source>
</evidence>
<dbReference type="SUPFAM" id="SSF54427">
    <property type="entry name" value="NTF2-like"/>
    <property type="match status" value="1"/>
</dbReference>
<feature type="domain" description="NTF2" evidence="5">
    <location>
        <begin position="9"/>
        <end position="121"/>
    </location>
</feature>
<dbReference type="GO" id="GO:1990904">
    <property type="term" value="C:ribonucleoprotein complex"/>
    <property type="evidence" value="ECO:0007669"/>
    <property type="project" value="TreeGrafter"/>
</dbReference>
<feature type="region of interest" description="Disordered" evidence="3">
    <location>
        <begin position="398"/>
        <end position="452"/>
    </location>
</feature>
<dbReference type="Pfam" id="PF00076">
    <property type="entry name" value="RRM_1"/>
    <property type="match status" value="1"/>
</dbReference>
<dbReference type="InterPro" id="IPR032710">
    <property type="entry name" value="NTF2-like_dom_sf"/>
</dbReference>
<dbReference type="InterPro" id="IPR035979">
    <property type="entry name" value="RBD_domain_sf"/>
</dbReference>
<evidence type="ECO:0000313" key="6">
    <source>
        <dbReference type="EMBL" id="CAH9096616.1"/>
    </source>
</evidence>
<dbReference type="InterPro" id="IPR018222">
    <property type="entry name" value="Nuclear_transport_factor_2_euk"/>
</dbReference>
<feature type="region of interest" description="Disordered" evidence="3">
    <location>
        <begin position="225"/>
        <end position="258"/>
    </location>
</feature>
<keyword evidence="8" id="KW-1185">Reference proteome</keyword>
<keyword evidence="1 2" id="KW-0694">RNA-binding</keyword>
<evidence type="ECO:0008006" key="9">
    <source>
        <dbReference type="Google" id="ProtNLM"/>
    </source>
</evidence>
<dbReference type="GO" id="GO:0003729">
    <property type="term" value="F:mRNA binding"/>
    <property type="evidence" value="ECO:0007669"/>
    <property type="project" value="TreeGrafter"/>
</dbReference>
<dbReference type="PROSITE" id="PS50177">
    <property type="entry name" value="NTF2_DOMAIN"/>
    <property type="match status" value="1"/>
</dbReference>
<feature type="compositionally biased region" description="Basic and acidic residues" evidence="3">
    <location>
        <begin position="538"/>
        <end position="569"/>
    </location>
</feature>
<feature type="region of interest" description="Disordered" evidence="3">
    <location>
        <begin position="511"/>
        <end position="569"/>
    </location>
</feature>
<feature type="compositionally biased region" description="Polar residues" evidence="3">
    <location>
        <begin position="416"/>
        <end position="452"/>
    </location>
</feature>
<dbReference type="InterPro" id="IPR039539">
    <property type="entry name" value="Ras_GTPase_bind_prot"/>
</dbReference>
<dbReference type="EMBL" id="CAMAPF010000087">
    <property type="protein sequence ID" value="CAH9096616.1"/>
    <property type="molecule type" value="Genomic_DNA"/>
</dbReference>
<dbReference type="InterPro" id="IPR012677">
    <property type="entry name" value="Nucleotide-bd_a/b_plait_sf"/>
</dbReference>
<organism evidence="6 8">
    <name type="scientific">Cuscuta epithymum</name>
    <dbReference type="NCBI Taxonomy" id="186058"/>
    <lineage>
        <taxon>Eukaryota</taxon>
        <taxon>Viridiplantae</taxon>
        <taxon>Streptophyta</taxon>
        <taxon>Embryophyta</taxon>
        <taxon>Tracheophyta</taxon>
        <taxon>Spermatophyta</taxon>
        <taxon>Magnoliopsida</taxon>
        <taxon>eudicotyledons</taxon>
        <taxon>Gunneridae</taxon>
        <taxon>Pentapetalae</taxon>
        <taxon>asterids</taxon>
        <taxon>lamiids</taxon>
        <taxon>Solanales</taxon>
        <taxon>Convolvulaceae</taxon>
        <taxon>Cuscuteae</taxon>
        <taxon>Cuscuta</taxon>
        <taxon>Cuscuta subgen. Cuscuta</taxon>
    </lineage>
</organism>
<protein>
    <recommendedName>
        <fullName evidence="9">NTF2 domain-containing protein</fullName>
    </recommendedName>
</protein>
<feature type="compositionally biased region" description="Polar residues" evidence="3">
    <location>
        <begin position="243"/>
        <end position="258"/>
    </location>
</feature>
<dbReference type="Gene3D" id="3.10.450.50">
    <property type="match status" value="1"/>
</dbReference>
<comment type="caution">
    <text evidence="6">The sequence shown here is derived from an EMBL/GenBank/DDBJ whole genome shotgun (WGS) entry which is preliminary data.</text>
</comment>
<dbReference type="InterPro" id="IPR000504">
    <property type="entry name" value="RRM_dom"/>
</dbReference>
<gene>
    <name evidence="6" type="ORF">CEPIT_LOCUS13800</name>
    <name evidence="7" type="ORF">CEPIT_LOCUS25647</name>
</gene>
<dbReference type="InterPro" id="IPR002075">
    <property type="entry name" value="NTF2_dom"/>
</dbReference>